<dbReference type="Gene3D" id="1.10.10.10">
    <property type="entry name" value="Winged helix-like DNA-binding domain superfamily/Winged helix DNA-binding domain"/>
    <property type="match status" value="1"/>
</dbReference>
<dbReference type="Pfam" id="PF08220">
    <property type="entry name" value="HTH_DeoR"/>
    <property type="match status" value="1"/>
</dbReference>
<dbReference type="AlphaFoldDB" id="A0A7G9G934"/>
<keyword evidence="3" id="KW-0804">Transcription</keyword>
<dbReference type="PROSITE" id="PS00894">
    <property type="entry name" value="HTH_DEOR_1"/>
    <property type="match status" value="1"/>
</dbReference>
<dbReference type="InterPro" id="IPR037171">
    <property type="entry name" value="NagB/RpiA_transferase-like"/>
</dbReference>
<dbReference type="SMART" id="SM01134">
    <property type="entry name" value="DeoRC"/>
    <property type="match status" value="1"/>
</dbReference>
<dbReference type="PROSITE" id="PS51000">
    <property type="entry name" value="HTH_DEOR_2"/>
    <property type="match status" value="1"/>
</dbReference>
<protein>
    <submittedName>
        <fullName evidence="5">DeoR/GlpR transcriptional regulator</fullName>
    </submittedName>
</protein>
<dbReference type="InterPro" id="IPR014036">
    <property type="entry name" value="DeoR-like_C"/>
</dbReference>
<evidence type="ECO:0000256" key="2">
    <source>
        <dbReference type="ARBA" id="ARBA00023125"/>
    </source>
</evidence>
<evidence type="ECO:0000259" key="4">
    <source>
        <dbReference type="PROSITE" id="PS51000"/>
    </source>
</evidence>
<gene>
    <name evidence="5" type="ORF">H9Q79_10170</name>
</gene>
<evidence type="ECO:0000256" key="1">
    <source>
        <dbReference type="ARBA" id="ARBA00023015"/>
    </source>
</evidence>
<dbReference type="PANTHER" id="PTHR30363:SF44">
    <property type="entry name" value="AGA OPERON TRANSCRIPTIONAL REPRESSOR-RELATED"/>
    <property type="match status" value="1"/>
</dbReference>
<dbReference type="InterPro" id="IPR036390">
    <property type="entry name" value="WH_DNA-bd_sf"/>
</dbReference>
<dbReference type="KEGG" id="whj:H9Q79_10170"/>
<dbReference type="Pfam" id="PF00455">
    <property type="entry name" value="DeoRC"/>
    <property type="match status" value="1"/>
</dbReference>
<dbReference type="SMART" id="SM00420">
    <property type="entry name" value="HTH_DEOR"/>
    <property type="match status" value="1"/>
</dbReference>
<evidence type="ECO:0000313" key="5">
    <source>
        <dbReference type="EMBL" id="QNM07316.1"/>
    </source>
</evidence>
<dbReference type="PRINTS" id="PR00037">
    <property type="entry name" value="HTHLACR"/>
</dbReference>
<keyword evidence="1" id="KW-0805">Transcription regulation</keyword>
<dbReference type="Proteomes" id="UP000515860">
    <property type="component" value="Chromosome"/>
</dbReference>
<dbReference type="InterPro" id="IPR001034">
    <property type="entry name" value="DeoR_HTH"/>
</dbReference>
<sequence length="256" mass="28464">MSASDFRKKQLIQLLDENAVMSINELSEILKVSLPTIRRDLEDLEQKGLIKRSWGKASLCKEENTSTIPMASVRADSHWIEKRAIASCALKLIQEGDSIILDSGTTTMALANQLTAGFKNLTVVTNSLLAINALTDNNFSVQCSGGSLERRNMCFVGTEAENFFRSIHVSKAFIGTTSMRIPMGFSTFSPFQGAVKRLMMNAADKVYYLMDSSKINAHAISKVADFDEVDAIITDKPFTEDIEEFLKKHKVNFIYA</sequence>
<dbReference type="InterPro" id="IPR050313">
    <property type="entry name" value="Carb_Metab_HTH_regulators"/>
</dbReference>
<dbReference type="GO" id="GO:0003677">
    <property type="term" value="F:DNA binding"/>
    <property type="evidence" value="ECO:0007669"/>
    <property type="project" value="UniProtKB-KW"/>
</dbReference>
<dbReference type="EMBL" id="CP060635">
    <property type="protein sequence ID" value="QNM07316.1"/>
    <property type="molecule type" value="Genomic_DNA"/>
</dbReference>
<dbReference type="RefSeq" id="WP_118648451.1">
    <property type="nucleotide sequence ID" value="NZ_CP060635.1"/>
</dbReference>
<dbReference type="SUPFAM" id="SSF46785">
    <property type="entry name" value="Winged helix' DNA-binding domain"/>
    <property type="match status" value="1"/>
</dbReference>
<name>A0A7G9G934_9FIRM</name>
<evidence type="ECO:0000313" key="6">
    <source>
        <dbReference type="Proteomes" id="UP000515860"/>
    </source>
</evidence>
<proteinExistence type="predicted"/>
<dbReference type="InterPro" id="IPR018356">
    <property type="entry name" value="Tscrpt_reg_HTH_DeoR_CS"/>
</dbReference>
<accession>A0A7G9G934</accession>
<dbReference type="GO" id="GO:0003700">
    <property type="term" value="F:DNA-binding transcription factor activity"/>
    <property type="evidence" value="ECO:0007669"/>
    <property type="project" value="InterPro"/>
</dbReference>
<dbReference type="InterPro" id="IPR036388">
    <property type="entry name" value="WH-like_DNA-bd_sf"/>
</dbReference>
<keyword evidence="6" id="KW-1185">Reference proteome</keyword>
<organism evidence="5 6">
    <name type="scientific">Wansuia hejianensis</name>
    <dbReference type="NCBI Taxonomy" id="2763667"/>
    <lineage>
        <taxon>Bacteria</taxon>
        <taxon>Bacillati</taxon>
        <taxon>Bacillota</taxon>
        <taxon>Clostridia</taxon>
        <taxon>Lachnospirales</taxon>
        <taxon>Lachnospiraceae</taxon>
        <taxon>Wansuia</taxon>
    </lineage>
</organism>
<dbReference type="PANTHER" id="PTHR30363">
    <property type="entry name" value="HTH-TYPE TRANSCRIPTIONAL REGULATOR SRLR-RELATED"/>
    <property type="match status" value="1"/>
</dbReference>
<reference evidence="5 6" key="1">
    <citation type="submission" date="2020-08" db="EMBL/GenBank/DDBJ databases">
        <authorList>
            <person name="Liu C."/>
            <person name="Sun Q."/>
        </authorList>
    </citation>
    <scope>NUCLEOTIDE SEQUENCE [LARGE SCALE GENOMIC DNA]</scope>
    <source>
        <strain evidence="5 6">NSJ-29</strain>
    </source>
</reference>
<evidence type="ECO:0000256" key="3">
    <source>
        <dbReference type="ARBA" id="ARBA00023163"/>
    </source>
</evidence>
<feature type="domain" description="HTH deoR-type" evidence="4">
    <location>
        <begin position="4"/>
        <end position="59"/>
    </location>
</feature>
<dbReference type="SUPFAM" id="SSF100950">
    <property type="entry name" value="NagB/RpiA/CoA transferase-like"/>
    <property type="match status" value="1"/>
</dbReference>
<keyword evidence="2" id="KW-0238">DNA-binding</keyword>